<evidence type="ECO:0000313" key="12">
    <source>
        <dbReference type="Proteomes" id="UP000283895"/>
    </source>
</evidence>
<dbReference type="Gene3D" id="3.40.970.10">
    <property type="entry name" value="Ribonuclease H1, N-terminal domain"/>
    <property type="match status" value="2"/>
</dbReference>
<feature type="domain" description="Ribonuclease H1 N-terminal" evidence="10">
    <location>
        <begin position="115"/>
        <end position="158"/>
    </location>
</feature>
<dbReference type="Pfam" id="PF01693">
    <property type="entry name" value="Cauli_VI"/>
    <property type="match status" value="2"/>
</dbReference>
<keyword evidence="12" id="KW-1185">Reference proteome</keyword>
<dbReference type="EMBL" id="LKEA01000008">
    <property type="protein sequence ID" value="ROW07367.1"/>
    <property type="molecule type" value="Genomic_DNA"/>
</dbReference>
<dbReference type="InterPro" id="IPR011320">
    <property type="entry name" value="RNase_H1_N"/>
</dbReference>
<accession>A0A423WUW5</accession>
<evidence type="ECO:0000313" key="11">
    <source>
        <dbReference type="EMBL" id="ROW07367.1"/>
    </source>
</evidence>
<protein>
    <recommendedName>
        <fullName evidence="3">ribonuclease H</fullName>
        <ecNumber evidence="3">3.1.26.4</ecNumber>
    </recommendedName>
</protein>
<dbReference type="OrthoDB" id="6105938at2759"/>
<keyword evidence="6" id="KW-0255">Endonuclease</keyword>
<feature type="domain" description="Ribonuclease H1 N-terminal" evidence="10">
    <location>
        <begin position="6"/>
        <end position="38"/>
    </location>
</feature>
<evidence type="ECO:0000256" key="2">
    <source>
        <dbReference type="ARBA" id="ARBA00005300"/>
    </source>
</evidence>
<evidence type="ECO:0000256" key="8">
    <source>
        <dbReference type="ARBA" id="ARBA00022842"/>
    </source>
</evidence>
<feature type="region of interest" description="Disordered" evidence="9">
    <location>
        <begin position="226"/>
        <end position="268"/>
    </location>
</feature>
<evidence type="ECO:0000256" key="3">
    <source>
        <dbReference type="ARBA" id="ARBA00012180"/>
    </source>
</evidence>
<evidence type="ECO:0000256" key="4">
    <source>
        <dbReference type="ARBA" id="ARBA00022722"/>
    </source>
</evidence>
<keyword evidence="4" id="KW-0540">Nuclease</keyword>
<evidence type="ECO:0000256" key="7">
    <source>
        <dbReference type="ARBA" id="ARBA00022801"/>
    </source>
</evidence>
<dbReference type="STRING" id="356882.A0A423WUW5"/>
<evidence type="ECO:0000256" key="9">
    <source>
        <dbReference type="SAM" id="MobiDB-lite"/>
    </source>
</evidence>
<comment type="caution">
    <text evidence="11">The sequence shown here is derived from an EMBL/GenBank/DDBJ whole genome shotgun (WGS) entry which is preliminary data.</text>
</comment>
<keyword evidence="7" id="KW-0378">Hydrolase</keyword>
<proteinExistence type="inferred from homology"/>
<sequence>MGQWTWYAVQKGRQPGLYRTWEDCAAQVKGFPGARFKGCGCVELGTAQERQWALDDSDTVVVLLLLITEAWIFSACQECQWALDDSAAFVAEASSLFGAAAAALSTLPTSSPSSKFYAVATGRKPGVYLTWRECEAQVRGFVGARYKSFASRDDAVEFLAVYGGGGHFSQFESESFRPDHTASFSEEFGRLSSSQGWVPGSQRYKEERVRALHNELRTHYFSAPVTVKEEDHEDDDRPLAGIKEEKDDAATEPPVSIKEEEEEEEPDETLVSINEQLSDLQGFQSMCRAVGKAPADTLGGCREILNETLVNLVDLVDGRRIGAKVEVWTDFEAFRRYTLKDKKRMPLHEAAKDPLLAVFLQYLRNPRPRRRAVKRGRSPCRGLLFPNVKDEPESKRRRVDWYDG</sequence>
<feature type="compositionally biased region" description="Basic and acidic residues" evidence="9">
    <location>
        <begin position="227"/>
        <end position="249"/>
    </location>
</feature>
<dbReference type="FunFam" id="3.40.970.10:FF:000001">
    <property type="entry name" value="Ribonuclease H1"/>
    <property type="match status" value="1"/>
</dbReference>
<dbReference type="AlphaFoldDB" id="A0A423WUW5"/>
<evidence type="ECO:0000259" key="10">
    <source>
        <dbReference type="Pfam" id="PF01693"/>
    </source>
</evidence>
<dbReference type="GO" id="GO:0046872">
    <property type="term" value="F:metal ion binding"/>
    <property type="evidence" value="ECO:0007669"/>
    <property type="project" value="UniProtKB-KW"/>
</dbReference>
<evidence type="ECO:0000256" key="5">
    <source>
        <dbReference type="ARBA" id="ARBA00022723"/>
    </source>
</evidence>
<dbReference type="GO" id="GO:0004523">
    <property type="term" value="F:RNA-DNA hybrid ribonuclease activity"/>
    <property type="evidence" value="ECO:0007669"/>
    <property type="project" value="UniProtKB-EC"/>
</dbReference>
<dbReference type="PANTHER" id="PTHR38846:SF1">
    <property type="entry name" value="C3H1-TYPE DOMAIN-CONTAINING PROTEIN"/>
    <property type="match status" value="1"/>
</dbReference>
<dbReference type="EC" id="3.1.26.4" evidence="3"/>
<reference evidence="11 12" key="1">
    <citation type="submission" date="2015-09" db="EMBL/GenBank/DDBJ databases">
        <title>Host preference determinants of Valsa canker pathogens revealed by comparative genomics.</title>
        <authorList>
            <person name="Yin Z."/>
            <person name="Huang L."/>
        </authorList>
    </citation>
    <scope>NUCLEOTIDE SEQUENCE [LARGE SCALE GENOMIC DNA]</scope>
    <source>
        <strain evidence="11 12">03-1</strain>
    </source>
</reference>
<dbReference type="PANTHER" id="PTHR38846">
    <property type="entry name" value="C3H1-TYPE DOMAIN-CONTAINING PROTEIN"/>
    <property type="match status" value="1"/>
</dbReference>
<gene>
    <name evidence="11" type="ORF">VMCG_03830</name>
</gene>
<organism evidence="11 12">
    <name type="scientific">Cytospora schulzeri</name>
    <dbReference type="NCBI Taxonomy" id="448051"/>
    <lineage>
        <taxon>Eukaryota</taxon>
        <taxon>Fungi</taxon>
        <taxon>Dikarya</taxon>
        <taxon>Ascomycota</taxon>
        <taxon>Pezizomycotina</taxon>
        <taxon>Sordariomycetes</taxon>
        <taxon>Sordariomycetidae</taxon>
        <taxon>Diaporthales</taxon>
        <taxon>Cytosporaceae</taxon>
        <taxon>Cytospora</taxon>
    </lineage>
</organism>
<feature type="compositionally biased region" description="Acidic residues" evidence="9">
    <location>
        <begin position="259"/>
        <end position="268"/>
    </location>
</feature>
<dbReference type="InterPro" id="IPR009027">
    <property type="entry name" value="Ribosomal_bL9/RNase_H1_N"/>
</dbReference>
<dbReference type="Proteomes" id="UP000283895">
    <property type="component" value="Unassembled WGS sequence"/>
</dbReference>
<comment type="cofactor">
    <cofactor evidence="1">
        <name>Mg(2+)</name>
        <dbReference type="ChEBI" id="CHEBI:18420"/>
    </cofactor>
</comment>
<comment type="similarity">
    <text evidence="2">Belongs to the RNase H family.</text>
</comment>
<dbReference type="SUPFAM" id="SSF55658">
    <property type="entry name" value="L9 N-domain-like"/>
    <property type="match status" value="2"/>
</dbReference>
<evidence type="ECO:0000256" key="6">
    <source>
        <dbReference type="ARBA" id="ARBA00022759"/>
    </source>
</evidence>
<evidence type="ECO:0000256" key="1">
    <source>
        <dbReference type="ARBA" id="ARBA00001946"/>
    </source>
</evidence>
<keyword evidence="5" id="KW-0479">Metal-binding</keyword>
<keyword evidence="8" id="KW-0460">Magnesium</keyword>
<dbReference type="InterPro" id="IPR037056">
    <property type="entry name" value="RNase_H1_N_sf"/>
</dbReference>
<name>A0A423WUW5_9PEZI</name>